<keyword evidence="1" id="KW-0560">Oxidoreductase</keyword>
<evidence type="ECO:0000313" key="3">
    <source>
        <dbReference type="EMBL" id="QFG75104.1"/>
    </source>
</evidence>
<evidence type="ECO:0000259" key="2">
    <source>
        <dbReference type="Pfam" id="PF01180"/>
    </source>
</evidence>
<reference evidence="3" key="1">
    <citation type="journal article" date="2019" name="Philos. Trans. R. Soc. Lond., B, Biol. Sci.">
        <title>Targeted metagenomic recovery of four divergent viruses reveals shared and distinctive characteristics of giant viruses of marine eukaryotes.</title>
        <authorList>
            <person name="Needham D.M."/>
            <person name="Poirier C."/>
            <person name="Hehenberger E."/>
            <person name="Jimenez V."/>
            <person name="Swalwell J.E."/>
            <person name="Santoro A.E."/>
            <person name="Worden A.Z."/>
        </authorList>
    </citation>
    <scope>NUCLEOTIDE SEQUENCE</scope>
    <source>
        <strain evidence="3">OPacV-421</strain>
    </source>
</reference>
<dbReference type="Pfam" id="PF01180">
    <property type="entry name" value="DHO_dh"/>
    <property type="match status" value="1"/>
</dbReference>
<feature type="domain" description="Dihydroorotate dehydrogenase catalytic" evidence="2">
    <location>
        <begin position="18"/>
        <end position="197"/>
    </location>
</feature>
<dbReference type="InterPro" id="IPR005720">
    <property type="entry name" value="Dihydroorotate_DH_cat"/>
</dbReference>
<dbReference type="EMBL" id="MN448299">
    <property type="protein sequence ID" value="QFG75104.1"/>
    <property type="molecule type" value="Genomic_DNA"/>
</dbReference>
<dbReference type="Gene3D" id="3.20.20.70">
    <property type="entry name" value="Aldolase class I"/>
    <property type="match status" value="1"/>
</dbReference>
<dbReference type="InterPro" id="IPR013785">
    <property type="entry name" value="Aldolase_TIM"/>
</dbReference>
<dbReference type="SUPFAM" id="SSF51395">
    <property type="entry name" value="FMN-linked oxidoreductases"/>
    <property type="match status" value="1"/>
</dbReference>
<name>A0A5J6VP55_9VIRU</name>
<organism evidence="3">
    <name type="scientific">Megaviridae environmental sample</name>
    <dbReference type="NCBI Taxonomy" id="1737588"/>
    <lineage>
        <taxon>Viruses</taxon>
        <taxon>Varidnaviria</taxon>
        <taxon>Bamfordvirae</taxon>
        <taxon>Nucleocytoviricota</taxon>
        <taxon>Megaviricetes</taxon>
        <taxon>Imitervirales</taxon>
        <taxon>Mimiviridae</taxon>
        <taxon>environmental samples</taxon>
    </lineage>
</organism>
<proteinExistence type="predicted"/>
<accession>A0A5J6VP55</accession>
<dbReference type="GO" id="GO:0016627">
    <property type="term" value="F:oxidoreductase activity, acting on the CH-CH group of donors"/>
    <property type="evidence" value="ECO:0007669"/>
    <property type="project" value="InterPro"/>
</dbReference>
<sequence length="234" mass="26827">MLFISPPFGNYLNLPYTKSIIGSVTIEHRPGLINNIIKTLHYSEEYKGWINKIGLKNKGIDYVLANYHLTNKVLSIAILEKKDIPIFNKKIPTTQDVEINISCPNVNKSNDIIDDLHVFLHKDRKWCAVKLSPITTDYTLNKLYSKGFRQFHCSNTLPITYGGLSGEKLIPYNMSLINRLKQYKDVEIIAGGGIQDINTLRTYKDLGANHFSISTLCFNLPKFLYFYSQYVLQN</sequence>
<protein>
    <submittedName>
        <fullName evidence="3">Dihydroorotate dehydrogenase</fullName>
    </submittedName>
</protein>
<evidence type="ECO:0000256" key="1">
    <source>
        <dbReference type="ARBA" id="ARBA00023002"/>
    </source>
</evidence>